<evidence type="ECO:0008006" key="4">
    <source>
        <dbReference type="Google" id="ProtNLM"/>
    </source>
</evidence>
<dbReference type="InterPro" id="IPR011250">
    <property type="entry name" value="OMP/PagP_B-barrel"/>
</dbReference>
<gene>
    <name evidence="2" type="ORF">GCM10022395_28230</name>
</gene>
<dbReference type="EMBL" id="BAABCY010000077">
    <property type="protein sequence ID" value="GAA3577831.1"/>
    <property type="molecule type" value="Genomic_DNA"/>
</dbReference>
<comment type="caution">
    <text evidence="2">The sequence shown here is derived from an EMBL/GenBank/DDBJ whole genome shotgun (WGS) entry which is preliminary data.</text>
</comment>
<sequence length="171" mass="17885">MKKLLLSAAIAVLGFTSVKAQDANNGSALSKGSWVIEANTGSWATGNTAFSLLSVDGSTIWSVGADAGYFVSDNLAIKAGLGYADADEIDGTLVYKVGAKYYLGGEFPVGVDFTGSSVDGNNANWVGIQGGYAWFVADNVSIEPTIRYNVTLDDQKADSAFQGLIGFAFHF</sequence>
<name>A0ABP6Y707_9FLAO</name>
<feature type="chain" id="PRO_5047246584" description="Outer membrane protein beta-barrel domain-containing protein" evidence="1">
    <location>
        <begin position="21"/>
        <end position="171"/>
    </location>
</feature>
<feature type="signal peptide" evidence="1">
    <location>
        <begin position="1"/>
        <end position="20"/>
    </location>
</feature>
<evidence type="ECO:0000256" key="1">
    <source>
        <dbReference type="SAM" id="SignalP"/>
    </source>
</evidence>
<evidence type="ECO:0000313" key="2">
    <source>
        <dbReference type="EMBL" id="GAA3577831.1"/>
    </source>
</evidence>
<proteinExistence type="predicted"/>
<dbReference type="SUPFAM" id="SSF56925">
    <property type="entry name" value="OMPA-like"/>
    <property type="match status" value="1"/>
</dbReference>
<reference evidence="3" key="1">
    <citation type="journal article" date="2019" name="Int. J. Syst. Evol. Microbiol.">
        <title>The Global Catalogue of Microorganisms (GCM) 10K type strain sequencing project: providing services to taxonomists for standard genome sequencing and annotation.</title>
        <authorList>
            <consortium name="The Broad Institute Genomics Platform"/>
            <consortium name="The Broad Institute Genome Sequencing Center for Infectious Disease"/>
            <person name="Wu L."/>
            <person name="Ma J."/>
        </authorList>
    </citation>
    <scope>NUCLEOTIDE SEQUENCE [LARGE SCALE GENOMIC DNA]</scope>
    <source>
        <strain evidence="3">JCM 17111</strain>
    </source>
</reference>
<protein>
    <recommendedName>
        <fullName evidence="4">Outer membrane protein beta-barrel domain-containing protein</fullName>
    </recommendedName>
</protein>
<keyword evidence="3" id="KW-1185">Reference proteome</keyword>
<accession>A0ABP6Y707</accession>
<dbReference type="Proteomes" id="UP001500954">
    <property type="component" value="Unassembled WGS sequence"/>
</dbReference>
<dbReference type="RefSeq" id="WP_345006963.1">
    <property type="nucleotide sequence ID" value="NZ_BAABCY010000077.1"/>
</dbReference>
<evidence type="ECO:0000313" key="3">
    <source>
        <dbReference type="Proteomes" id="UP001500954"/>
    </source>
</evidence>
<organism evidence="2 3">
    <name type="scientific">Snuella lapsa</name>
    <dbReference type="NCBI Taxonomy" id="870481"/>
    <lineage>
        <taxon>Bacteria</taxon>
        <taxon>Pseudomonadati</taxon>
        <taxon>Bacteroidota</taxon>
        <taxon>Flavobacteriia</taxon>
        <taxon>Flavobacteriales</taxon>
        <taxon>Flavobacteriaceae</taxon>
        <taxon>Snuella</taxon>
    </lineage>
</organism>
<keyword evidence="1" id="KW-0732">Signal</keyword>